<reference evidence="3" key="1">
    <citation type="journal article" date="2020" name="BMC Genomics">
        <title>Correction to: Identification and distribution of gene clusters required for synthesis of sphingolipid metabolism inhibitors in diverse species of the filamentous fungus Fusarium.</title>
        <authorList>
            <person name="Kim H.S."/>
            <person name="Lohmar J.M."/>
            <person name="Busman M."/>
            <person name="Brown D.W."/>
            <person name="Naumann T.A."/>
            <person name="Divon H.H."/>
            <person name="Lysoe E."/>
            <person name="Uhlig S."/>
            <person name="Proctor R.H."/>
        </authorList>
    </citation>
    <scope>NUCLEOTIDE SEQUENCE [LARGE SCALE GENOMIC DNA]</scope>
    <source>
        <strain evidence="3">NRRL 25331</strain>
    </source>
</reference>
<gene>
    <name evidence="2" type="ORF">FCIRC_11436</name>
</gene>
<evidence type="ECO:0000313" key="3">
    <source>
        <dbReference type="Proteomes" id="UP000572754"/>
    </source>
</evidence>
<evidence type="ECO:0000256" key="1">
    <source>
        <dbReference type="SAM" id="MobiDB-lite"/>
    </source>
</evidence>
<feature type="region of interest" description="Disordered" evidence="1">
    <location>
        <begin position="118"/>
        <end position="185"/>
    </location>
</feature>
<dbReference type="EMBL" id="JAAQPE010000454">
    <property type="protein sequence ID" value="KAF5662618.1"/>
    <property type="molecule type" value="Genomic_DNA"/>
</dbReference>
<dbReference type="AlphaFoldDB" id="A0A8H5T443"/>
<feature type="compositionally biased region" description="Acidic residues" evidence="1">
    <location>
        <begin position="126"/>
        <end position="174"/>
    </location>
</feature>
<keyword evidence="3" id="KW-1185">Reference proteome</keyword>
<comment type="caution">
    <text evidence="2">The sequence shown here is derived from an EMBL/GenBank/DDBJ whole genome shotgun (WGS) entry which is preliminary data.</text>
</comment>
<sequence>MFQPGGALDRFKVISKATLPETACEPQQTMQDEEEIKFELGLRKGDKGKNIAKDEYKTIRISPSITGDSYLCRQVQARQVSGKEEVRFQTATAGPLISLEGRTYQLTVAHVVNFQEKDTHDASESTTDDWDDWGEESDDDTNSSCSVDEDVASWDISADEDGTPASDVSDDEVPESLSSNSDLEVATQQKEIVTAITEATSTDKKPIDESVHPPSSLYTYLSERPVLEEFLIDHASSYLGFAPGSENCQISTEMDYLLIPIHADLQAGVCTSKSAELVQISEAFDLQGETEPRPIIIATASLGYMGGVIFPASSLLRPPGSKDFQALYCIKSDNAMPKGTSGSAVFDKQTGLLTGYLVLGCPEIDIWYMVPILDVLNDLQARFRQKWKCQIRLDVDAAMRSRDQLSPLDTNWNSLCRIFETSPGIIPPLKAQEGQSFL</sequence>
<dbReference type="Proteomes" id="UP000572754">
    <property type="component" value="Unassembled WGS sequence"/>
</dbReference>
<evidence type="ECO:0000313" key="2">
    <source>
        <dbReference type="EMBL" id="KAF5662618.1"/>
    </source>
</evidence>
<protein>
    <submittedName>
        <fullName evidence="2">Uncharacterized protein</fullName>
    </submittedName>
</protein>
<proteinExistence type="predicted"/>
<reference evidence="2 3" key="2">
    <citation type="submission" date="2020-05" db="EMBL/GenBank/DDBJ databases">
        <title>Identification and distribution of gene clusters putatively required for synthesis of sphingolipid metabolism inhibitors in phylogenetically diverse species of the filamentous fungus Fusarium.</title>
        <authorList>
            <person name="Kim H.-S."/>
            <person name="Busman M."/>
            <person name="Brown D.W."/>
            <person name="Divon H."/>
            <person name="Uhlig S."/>
            <person name="Proctor R.H."/>
        </authorList>
    </citation>
    <scope>NUCLEOTIDE SEQUENCE [LARGE SCALE GENOMIC DNA]</scope>
    <source>
        <strain evidence="2 3">NRRL 25331</strain>
    </source>
</reference>
<organism evidence="2 3">
    <name type="scientific">Fusarium circinatum</name>
    <name type="common">Pitch canker fungus</name>
    <name type="synonym">Gibberella circinata</name>
    <dbReference type="NCBI Taxonomy" id="48490"/>
    <lineage>
        <taxon>Eukaryota</taxon>
        <taxon>Fungi</taxon>
        <taxon>Dikarya</taxon>
        <taxon>Ascomycota</taxon>
        <taxon>Pezizomycotina</taxon>
        <taxon>Sordariomycetes</taxon>
        <taxon>Hypocreomycetidae</taxon>
        <taxon>Hypocreales</taxon>
        <taxon>Nectriaceae</taxon>
        <taxon>Fusarium</taxon>
        <taxon>Fusarium fujikuroi species complex</taxon>
    </lineage>
</organism>
<feature type="compositionally biased region" description="Polar residues" evidence="1">
    <location>
        <begin position="176"/>
        <end position="185"/>
    </location>
</feature>
<name>A0A8H5T443_FUSCI</name>
<accession>A0A8H5T443</accession>